<evidence type="ECO:0000313" key="5">
    <source>
        <dbReference type="EMBL" id="QDU27446.1"/>
    </source>
</evidence>
<dbReference type="EMBL" id="CP036274">
    <property type="protein sequence ID" value="QDU27446.1"/>
    <property type="molecule type" value="Genomic_DNA"/>
</dbReference>
<dbReference type="InterPro" id="IPR029058">
    <property type="entry name" value="AB_hydrolase_fold"/>
</dbReference>
<reference evidence="5 6" key="1">
    <citation type="submission" date="2019-02" db="EMBL/GenBank/DDBJ databases">
        <title>Deep-cultivation of Planctomycetes and their phenomic and genomic characterization uncovers novel biology.</title>
        <authorList>
            <person name="Wiegand S."/>
            <person name="Jogler M."/>
            <person name="Boedeker C."/>
            <person name="Pinto D."/>
            <person name="Vollmers J."/>
            <person name="Rivas-Marin E."/>
            <person name="Kohn T."/>
            <person name="Peeters S.H."/>
            <person name="Heuer A."/>
            <person name="Rast P."/>
            <person name="Oberbeckmann S."/>
            <person name="Bunk B."/>
            <person name="Jeske O."/>
            <person name="Meyerdierks A."/>
            <person name="Storesund J.E."/>
            <person name="Kallscheuer N."/>
            <person name="Luecker S."/>
            <person name="Lage O.M."/>
            <person name="Pohl T."/>
            <person name="Merkel B.J."/>
            <person name="Hornburger P."/>
            <person name="Mueller R.-W."/>
            <person name="Bruemmer F."/>
            <person name="Labrenz M."/>
            <person name="Spormann A.M."/>
            <person name="Op den Camp H."/>
            <person name="Overmann J."/>
            <person name="Amann R."/>
            <person name="Jetten M.S.M."/>
            <person name="Mascher T."/>
            <person name="Medema M.H."/>
            <person name="Devos D.P."/>
            <person name="Kaster A.-K."/>
            <person name="Ovreas L."/>
            <person name="Rohde M."/>
            <person name="Galperin M.Y."/>
            <person name="Jogler C."/>
        </authorList>
    </citation>
    <scope>NUCLEOTIDE SEQUENCE [LARGE SCALE GENOMIC DNA]</scope>
    <source>
        <strain evidence="5 6">ETA_A8</strain>
    </source>
</reference>
<dbReference type="OrthoDB" id="265201at2"/>
<evidence type="ECO:0000256" key="1">
    <source>
        <dbReference type="ARBA" id="ARBA00010515"/>
    </source>
</evidence>
<accession>A0A517YB19</accession>
<dbReference type="Gene3D" id="3.40.50.1820">
    <property type="entry name" value="alpha/beta hydrolase"/>
    <property type="match status" value="1"/>
</dbReference>
<dbReference type="InterPro" id="IPR002168">
    <property type="entry name" value="Lipase_GDXG_HIS_AS"/>
</dbReference>
<sequence precursor="true">MSPLRTLLLVFALALLTSSATFAQRLSPAAAREKVDVQTDVEYGKAGDRSLKLDVIKPKEASEKPRPCVVWIHGGGWQNGNKSSGHFRLTNLVASGDYVGVTVGYRLTDETAWPGQIHDCKAAVRWIRANAKTLGVDPDKIGVMGSSAGGHLVSMLGTSGDVKELEGKNGSPDNSSRVSCVVDFCGPSDFLAINKDNPKLNDPSGPVYKLLGGPITTKEDVAKEASPVTHVSADDPPFLILHGTDDRTVDIRQAEILHSAQQKAGTKSTFVKITGGGHGIGGPKVEERVKTFLDKHLLGKDVEVSSEAIEAAPMAVPAKKADGKKPVEKK</sequence>
<dbReference type="Proteomes" id="UP000315017">
    <property type="component" value="Chromosome"/>
</dbReference>
<dbReference type="GO" id="GO:0106435">
    <property type="term" value="F:carboxylesterase activity"/>
    <property type="evidence" value="ECO:0007669"/>
    <property type="project" value="UniProtKB-EC"/>
</dbReference>
<evidence type="ECO:0000256" key="2">
    <source>
        <dbReference type="ARBA" id="ARBA00022801"/>
    </source>
</evidence>
<dbReference type="PANTHER" id="PTHR48081">
    <property type="entry name" value="AB HYDROLASE SUPERFAMILY PROTEIN C4A8.06C"/>
    <property type="match status" value="1"/>
</dbReference>
<dbReference type="Pfam" id="PF20434">
    <property type="entry name" value="BD-FAE"/>
    <property type="match status" value="1"/>
</dbReference>
<keyword evidence="6" id="KW-1185">Reference proteome</keyword>
<feature type="signal peptide" evidence="3">
    <location>
        <begin position="1"/>
        <end position="23"/>
    </location>
</feature>
<dbReference type="RefSeq" id="WP_145088285.1">
    <property type="nucleotide sequence ID" value="NZ_CP036274.1"/>
</dbReference>
<evidence type="ECO:0000256" key="3">
    <source>
        <dbReference type="SAM" id="SignalP"/>
    </source>
</evidence>
<keyword evidence="2 5" id="KW-0378">Hydrolase</keyword>
<evidence type="ECO:0000313" key="6">
    <source>
        <dbReference type="Proteomes" id="UP000315017"/>
    </source>
</evidence>
<dbReference type="PROSITE" id="PS01173">
    <property type="entry name" value="LIPASE_GDXG_HIS"/>
    <property type="match status" value="1"/>
</dbReference>
<name>A0A517YB19_9BACT</name>
<gene>
    <name evidence="5" type="primary">nlhH_6</name>
    <name evidence="5" type="ORF">ETAA8_25340</name>
</gene>
<dbReference type="EC" id="3.1.1.1" evidence="5"/>
<feature type="domain" description="BD-FAE-like" evidence="4">
    <location>
        <begin position="53"/>
        <end position="259"/>
    </location>
</feature>
<evidence type="ECO:0000259" key="4">
    <source>
        <dbReference type="Pfam" id="PF20434"/>
    </source>
</evidence>
<dbReference type="InterPro" id="IPR050300">
    <property type="entry name" value="GDXG_lipolytic_enzyme"/>
</dbReference>
<dbReference type="PANTHER" id="PTHR48081:SF13">
    <property type="entry name" value="ALPHA_BETA HYDROLASE"/>
    <property type="match status" value="1"/>
</dbReference>
<protein>
    <submittedName>
        <fullName evidence="5">Carboxylesterase NlhH</fullName>
        <ecNumber evidence="5">3.1.1.1</ecNumber>
    </submittedName>
</protein>
<feature type="chain" id="PRO_5021937729" evidence="3">
    <location>
        <begin position="24"/>
        <end position="330"/>
    </location>
</feature>
<comment type="similarity">
    <text evidence="1">Belongs to the 'GDXG' lipolytic enzyme family.</text>
</comment>
<dbReference type="SUPFAM" id="SSF53474">
    <property type="entry name" value="alpha/beta-Hydrolases"/>
    <property type="match status" value="1"/>
</dbReference>
<dbReference type="InterPro" id="IPR049492">
    <property type="entry name" value="BD-FAE-like_dom"/>
</dbReference>
<dbReference type="AlphaFoldDB" id="A0A517YB19"/>
<organism evidence="5 6">
    <name type="scientific">Anatilimnocola aggregata</name>
    <dbReference type="NCBI Taxonomy" id="2528021"/>
    <lineage>
        <taxon>Bacteria</taxon>
        <taxon>Pseudomonadati</taxon>
        <taxon>Planctomycetota</taxon>
        <taxon>Planctomycetia</taxon>
        <taxon>Pirellulales</taxon>
        <taxon>Pirellulaceae</taxon>
        <taxon>Anatilimnocola</taxon>
    </lineage>
</organism>
<dbReference type="KEGG" id="aagg:ETAA8_25340"/>
<keyword evidence="3" id="KW-0732">Signal</keyword>
<proteinExistence type="inferred from homology"/>